<evidence type="ECO:0000313" key="3">
    <source>
        <dbReference type="Proteomes" id="UP001250214"/>
    </source>
</evidence>
<keyword evidence="1" id="KW-0812">Transmembrane</keyword>
<proteinExistence type="predicted"/>
<evidence type="ECO:0000256" key="1">
    <source>
        <dbReference type="SAM" id="Phobius"/>
    </source>
</evidence>
<evidence type="ECO:0008006" key="4">
    <source>
        <dbReference type="Google" id="ProtNLM"/>
    </source>
</evidence>
<comment type="caution">
    <text evidence="2">The sequence shown here is derived from an EMBL/GenBank/DDBJ whole genome shotgun (WGS) entry which is preliminary data.</text>
</comment>
<keyword evidence="1" id="KW-1133">Transmembrane helix</keyword>
<accession>A0ABU2H2L1</accession>
<feature type="transmembrane region" description="Helical" evidence="1">
    <location>
        <begin position="156"/>
        <end position="177"/>
    </location>
</feature>
<dbReference type="Proteomes" id="UP001250214">
    <property type="component" value="Unassembled WGS sequence"/>
</dbReference>
<protein>
    <recommendedName>
        <fullName evidence="4">PH (Pleckstrin Homology) domain-containing protein</fullName>
    </recommendedName>
</protein>
<keyword evidence="1" id="KW-0472">Membrane</keyword>
<reference evidence="3" key="1">
    <citation type="submission" date="2023-07" db="EMBL/GenBank/DDBJ databases">
        <title>Novel species in the genus Lipingzhangella isolated from Sambhar Salt Lake.</title>
        <authorList>
            <person name="Jiya N."/>
            <person name="Kajale S."/>
            <person name="Sharma A."/>
        </authorList>
    </citation>
    <scope>NUCLEOTIDE SEQUENCE [LARGE SCALE GENOMIC DNA]</scope>
    <source>
        <strain evidence="3">LS1_29</strain>
    </source>
</reference>
<evidence type="ECO:0000313" key="2">
    <source>
        <dbReference type="EMBL" id="MDS1269527.1"/>
    </source>
</evidence>
<organism evidence="2 3">
    <name type="scientific">Lipingzhangella rawalii</name>
    <dbReference type="NCBI Taxonomy" id="2055835"/>
    <lineage>
        <taxon>Bacteria</taxon>
        <taxon>Bacillati</taxon>
        <taxon>Actinomycetota</taxon>
        <taxon>Actinomycetes</taxon>
        <taxon>Streptosporangiales</taxon>
        <taxon>Nocardiopsidaceae</taxon>
        <taxon>Lipingzhangella</taxon>
    </lineage>
</organism>
<sequence length="184" mass="20418">MIGFYGIFGSLMYGNSREVAEAGNIISYVLIFTVLATAITWFAFRIMWWGCVVVSGGWFVVRCFTDVAVVDVRHVAEVRSDAGTGLRVVVRDGEVLGSVGFGSSVLGYVTGEWMGSWIRRRIYRFCERQGYPLGVEYPDAGEPVVYWSRTHRLRELGVIFLISLVWFTLLVTLGYVFGGSAAAG</sequence>
<name>A0ABU2H2L1_9ACTN</name>
<keyword evidence="3" id="KW-1185">Reference proteome</keyword>
<feature type="transmembrane region" description="Helical" evidence="1">
    <location>
        <begin position="25"/>
        <end position="44"/>
    </location>
</feature>
<dbReference type="RefSeq" id="WP_310910992.1">
    <property type="nucleotide sequence ID" value="NZ_JAVLVT010000001.1"/>
</dbReference>
<gene>
    <name evidence="2" type="ORF">RIF23_04355</name>
</gene>
<dbReference type="EMBL" id="JAVLVT010000001">
    <property type="protein sequence ID" value="MDS1269527.1"/>
    <property type="molecule type" value="Genomic_DNA"/>
</dbReference>